<proteinExistence type="predicted"/>
<comment type="caution">
    <text evidence="2">The sequence shown here is derived from an EMBL/GenBank/DDBJ whole genome shotgun (WGS) entry which is preliminary data.</text>
</comment>
<organism evidence="2 3">
    <name type="scientific">Actinomadura adrarensis</name>
    <dbReference type="NCBI Taxonomy" id="1819600"/>
    <lineage>
        <taxon>Bacteria</taxon>
        <taxon>Bacillati</taxon>
        <taxon>Actinomycetota</taxon>
        <taxon>Actinomycetes</taxon>
        <taxon>Streptosporangiales</taxon>
        <taxon>Thermomonosporaceae</taxon>
        <taxon>Actinomadura</taxon>
    </lineage>
</organism>
<accession>A0ABW3CB90</accession>
<feature type="domain" description="DUF6879" evidence="1">
    <location>
        <begin position="22"/>
        <end position="190"/>
    </location>
</feature>
<dbReference type="Pfam" id="PF21806">
    <property type="entry name" value="DUF6879"/>
    <property type="match status" value="1"/>
</dbReference>
<protein>
    <submittedName>
        <fullName evidence="2">DUF6879 family protein</fullName>
    </submittedName>
</protein>
<dbReference type="Proteomes" id="UP001597083">
    <property type="component" value="Unassembled WGS sequence"/>
</dbReference>
<gene>
    <name evidence="2" type="ORF">ACFQ07_03195</name>
</gene>
<evidence type="ECO:0000259" key="1">
    <source>
        <dbReference type="Pfam" id="PF21806"/>
    </source>
</evidence>
<reference evidence="3" key="1">
    <citation type="journal article" date="2019" name="Int. J. Syst. Evol. Microbiol.">
        <title>The Global Catalogue of Microorganisms (GCM) 10K type strain sequencing project: providing services to taxonomists for standard genome sequencing and annotation.</title>
        <authorList>
            <consortium name="The Broad Institute Genomics Platform"/>
            <consortium name="The Broad Institute Genome Sequencing Center for Infectious Disease"/>
            <person name="Wu L."/>
            <person name="Ma J."/>
        </authorList>
    </citation>
    <scope>NUCLEOTIDE SEQUENCE [LARGE SCALE GENOMIC DNA]</scope>
    <source>
        <strain evidence="3">JCM 31696</strain>
    </source>
</reference>
<dbReference type="InterPro" id="IPR049244">
    <property type="entry name" value="DUF6879"/>
</dbReference>
<evidence type="ECO:0000313" key="2">
    <source>
        <dbReference type="EMBL" id="MFD0851205.1"/>
    </source>
</evidence>
<keyword evidence="3" id="KW-1185">Reference proteome</keyword>
<evidence type="ECO:0000313" key="3">
    <source>
        <dbReference type="Proteomes" id="UP001597083"/>
    </source>
</evidence>
<sequence length="203" mass="23175">MLERIDDLPAREFDLAGYAADARPRFADIEDVFWKLERGQTFRELDDPGYDAFARGDWTQALKIEHEAREAVRRHYAKVAESGYEPRRLRIVESPVSPYLQWEMHALRIRAEEGERIRVLAAGAVADRERTGPLPEVIILGTKALYRVLYDESGAACGARRVLDTDVIEHCRVDMDDLWALGEDLMAYFAREIAPLPPPPARP</sequence>
<name>A0ABW3CB90_9ACTN</name>
<dbReference type="EMBL" id="JBHTIR010000277">
    <property type="protein sequence ID" value="MFD0851205.1"/>
    <property type="molecule type" value="Genomic_DNA"/>
</dbReference>